<keyword evidence="1" id="KW-0812">Transmembrane</keyword>
<proteinExistence type="predicted"/>
<name>A0A4Y2SWA9_ARAVE</name>
<dbReference type="AlphaFoldDB" id="A0A4Y2SWA9"/>
<keyword evidence="3" id="KW-1185">Reference proteome</keyword>
<comment type="caution">
    <text evidence="2">The sequence shown here is derived from an EMBL/GenBank/DDBJ whole genome shotgun (WGS) entry which is preliminary data.</text>
</comment>
<reference evidence="2 3" key="1">
    <citation type="journal article" date="2019" name="Sci. Rep.">
        <title>Orb-weaving spider Araneus ventricosus genome elucidates the spidroin gene catalogue.</title>
        <authorList>
            <person name="Kono N."/>
            <person name="Nakamura H."/>
            <person name="Ohtoshi R."/>
            <person name="Moran D.A.P."/>
            <person name="Shinohara A."/>
            <person name="Yoshida Y."/>
            <person name="Fujiwara M."/>
            <person name="Mori M."/>
            <person name="Tomita M."/>
            <person name="Arakawa K."/>
        </authorList>
    </citation>
    <scope>NUCLEOTIDE SEQUENCE [LARGE SCALE GENOMIC DNA]</scope>
</reference>
<dbReference type="Proteomes" id="UP000499080">
    <property type="component" value="Unassembled WGS sequence"/>
</dbReference>
<keyword evidence="1" id="KW-0472">Membrane</keyword>
<evidence type="ECO:0000256" key="1">
    <source>
        <dbReference type="SAM" id="Phobius"/>
    </source>
</evidence>
<evidence type="ECO:0000313" key="2">
    <source>
        <dbReference type="EMBL" id="GBN92241.1"/>
    </source>
</evidence>
<evidence type="ECO:0000313" key="3">
    <source>
        <dbReference type="Proteomes" id="UP000499080"/>
    </source>
</evidence>
<sequence length="159" mass="18035">MWPHCSGVQLRCSRTQCNRVLMCAGDKAHKQQVVVRIVFLHVVCAIQFGGIWAFMQRQRAATPAVELLVSSGVCHIATGSDRLPLWRFSGVQTHVFYCRFDPLGNGSTAYGWHYDAHSALWQQQIVLHQLAAYRQPSEHLIVQMVSRIPRNYGCLRTEA</sequence>
<gene>
    <name evidence="2" type="ORF">AVEN_103141_1</name>
</gene>
<keyword evidence="1" id="KW-1133">Transmembrane helix</keyword>
<protein>
    <submittedName>
        <fullName evidence="2">Uncharacterized protein</fullName>
    </submittedName>
</protein>
<organism evidence="2 3">
    <name type="scientific">Araneus ventricosus</name>
    <name type="common">Orbweaver spider</name>
    <name type="synonym">Epeira ventricosa</name>
    <dbReference type="NCBI Taxonomy" id="182803"/>
    <lineage>
        <taxon>Eukaryota</taxon>
        <taxon>Metazoa</taxon>
        <taxon>Ecdysozoa</taxon>
        <taxon>Arthropoda</taxon>
        <taxon>Chelicerata</taxon>
        <taxon>Arachnida</taxon>
        <taxon>Araneae</taxon>
        <taxon>Araneomorphae</taxon>
        <taxon>Entelegynae</taxon>
        <taxon>Araneoidea</taxon>
        <taxon>Araneidae</taxon>
        <taxon>Araneus</taxon>
    </lineage>
</organism>
<accession>A0A4Y2SWA9</accession>
<feature type="transmembrane region" description="Helical" evidence="1">
    <location>
        <begin position="33"/>
        <end position="55"/>
    </location>
</feature>
<dbReference type="EMBL" id="BGPR01024277">
    <property type="protein sequence ID" value="GBN92241.1"/>
    <property type="molecule type" value="Genomic_DNA"/>
</dbReference>